<name>W7UIT0_RUMFL</name>
<dbReference type="RefSeq" id="WP_019678648.1">
    <property type="nucleotide sequence ID" value="NZ_ATAX01000024.1"/>
</dbReference>
<feature type="transmembrane region" description="Helical" evidence="1">
    <location>
        <begin position="19"/>
        <end position="39"/>
    </location>
</feature>
<comment type="caution">
    <text evidence="2">The sequence shown here is derived from an EMBL/GenBank/DDBJ whole genome shotgun (WGS) entry which is preliminary data.</text>
</comment>
<dbReference type="EMBL" id="ATAX01000024">
    <property type="protein sequence ID" value="EWM53673.1"/>
    <property type="molecule type" value="Genomic_DNA"/>
</dbReference>
<keyword evidence="3" id="KW-1185">Reference proteome</keyword>
<dbReference type="Proteomes" id="UP000019365">
    <property type="component" value="Unassembled WGS sequence"/>
</dbReference>
<dbReference type="AlphaFoldDB" id="W7UIT0"/>
<accession>W7UIT0</accession>
<organism evidence="2 3">
    <name type="scientific">Ruminococcus flavefaciens 007c</name>
    <dbReference type="NCBI Taxonomy" id="1341157"/>
    <lineage>
        <taxon>Bacteria</taxon>
        <taxon>Bacillati</taxon>
        <taxon>Bacillota</taxon>
        <taxon>Clostridia</taxon>
        <taxon>Eubacteriales</taxon>
        <taxon>Oscillospiraceae</taxon>
        <taxon>Ruminococcus</taxon>
    </lineage>
</organism>
<sequence length="74" mass="8412">MKKCNCMCKFNEEIRSSSAALWLFALCSFLIGVIVGFMFSPIKKGVKIGCNNGNNTYPQEPDMLPYYDDDEVKF</sequence>
<protein>
    <submittedName>
        <fullName evidence="2">Uncharacterized protein</fullName>
    </submittedName>
</protein>
<dbReference type="PATRIC" id="fig|1341157.4.peg.1698"/>
<evidence type="ECO:0000256" key="1">
    <source>
        <dbReference type="SAM" id="Phobius"/>
    </source>
</evidence>
<evidence type="ECO:0000313" key="3">
    <source>
        <dbReference type="Proteomes" id="UP000019365"/>
    </source>
</evidence>
<evidence type="ECO:0000313" key="2">
    <source>
        <dbReference type="EMBL" id="EWM53673.1"/>
    </source>
</evidence>
<keyword evidence="1" id="KW-0472">Membrane</keyword>
<gene>
    <name evidence="2" type="ORF">RF007C_06325</name>
</gene>
<reference evidence="2 3" key="1">
    <citation type="journal article" date="2014" name="PLoS ONE">
        <title>Rumen cellulosomics: divergent fiber-degrading strategies revealed by comparative genome-wide analysis of six ruminococcal strains.</title>
        <authorList>
            <person name="Dassa B."/>
            <person name="Borovok I."/>
            <person name="Ruimy-Israeli V."/>
            <person name="Lamed R."/>
            <person name="Flint H.J."/>
            <person name="Duncan S.H."/>
            <person name="Henrissat B."/>
            <person name="Coutinho P."/>
            <person name="Morrison M."/>
            <person name="Mosoni P."/>
            <person name="Yeoman C.J."/>
            <person name="White B.A."/>
            <person name="Bayer E.A."/>
        </authorList>
    </citation>
    <scope>NUCLEOTIDE SEQUENCE [LARGE SCALE GENOMIC DNA]</scope>
    <source>
        <strain evidence="2 3">007c</strain>
    </source>
</reference>
<keyword evidence="1" id="KW-1133">Transmembrane helix</keyword>
<keyword evidence="1" id="KW-0812">Transmembrane</keyword>
<proteinExistence type="predicted"/>